<dbReference type="Proteomes" id="UP000295361">
    <property type="component" value="Unassembled WGS sequence"/>
</dbReference>
<protein>
    <submittedName>
        <fullName evidence="3">Putative secreted protein with PEP-CTERM sorting signal</fullName>
    </submittedName>
</protein>
<dbReference type="InterPro" id="IPR013424">
    <property type="entry name" value="Ice-binding_C"/>
</dbReference>
<dbReference type="AlphaFoldDB" id="A0A4R6QLI1"/>
<accession>A0A4R6QLI1</accession>
<sequence length="199" mass="20754">MKFAKFFRGLPLAALTVGALSAQAADFHFSGQAIYNTNLIQLGFDLDADSTGVKVWTDSWQSGLNFDPVIAVWAKTADGYALLSEVDDDDSIGAGQGSFDAGIQFSAMSAGHYLVTLAASPNYANGTTLAAGFAFGGQPPVALADWIQPSNNPNTNDQKGGFWSLHLTGVTQAAPVPEPASWALLAGGLALAAFRRRGV</sequence>
<feature type="signal peptide" evidence="1">
    <location>
        <begin position="1"/>
        <end position="24"/>
    </location>
</feature>
<dbReference type="NCBIfam" id="TIGR02595">
    <property type="entry name" value="PEP_CTERM"/>
    <property type="match status" value="1"/>
</dbReference>
<evidence type="ECO:0000313" key="3">
    <source>
        <dbReference type="EMBL" id="TDP64092.1"/>
    </source>
</evidence>
<evidence type="ECO:0000259" key="2">
    <source>
        <dbReference type="Pfam" id="PF07589"/>
    </source>
</evidence>
<feature type="domain" description="Ice-binding protein C-terminal" evidence="2">
    <location>
        <begin position="175"/>
        <end position="197"/>
    </location>
</feature>
<proteinExistence type="predicted"/>
<evidence type="ECO:0000313" key="4">
    <source>
        <dbReference type="Proteomes" id="UP000295361"/>
    </source>
</evidence>
<keyword evidence="4" id="KW-1185">Reference proteome</keyword>
<reference evidence="3 4" key="1">
    <citation type="submission" date="2019-03" db="EMBL/GenBank/DDBJ databases">
        <title>Genomic Encyclopedia of Type Strains, Phase IV (KMG-IV): sequencing the most valuable type-strain genomes for metagenomic binning, comparative biology and taxonomic classification.</title>
        <authorList>
            <person name="Goeker M."/>
        </authorList>
    </citation>
    <scope>NUCLEOTIDE SEQUENCE [LARGE SCALE GENOMIC DNA]</scope>
    <source>
        <strain evidence="3 4">DSM 16998</strain>
    </source>
</reference>
<dbReference type="Pfam" id="PF07589">
    <property type="entry name" value="PEP-CTERM"/>
    <property type="match status" value="1"/>
</dbReference>
<evidence type="ECO:0000256" key="1">
    <source>
        <dbReference type="SAM" id="SignalP"/>
    </source>
</evidence>
<dbReference type="RefSeq" id="WP_166652043.1">
    <property type="nucleotide sequence ID" value="NZ_SNXS01000004.1"/>
</dbReference>
<dbReference type="EMBL" id="SNXS01000004">
    <property type="protein sequence ID" value="TDP64092.1"/>
    <property type="molecule type" value="Genomic_DNA"/>
</dbReference>
<feature type="chain" id="PRO_5020908044" evidence="1">
    <location>
        <begin position="25"/>
        <end position="199"/>
    </location>
</feature>
<organism evidence="3 4">
    <name type="scientific">Roseateles toxinivorans</name>
    <dbReference type="NCBI Taxonomy" id="270368"/>
    <lineage>
        <taxon>Bacteria</taxon>
        <taxon>Pseudomonadati</taxon>
        <taxon>Pseudomonadota</taxon>
        <taxon>Betaproteobacteria</taxon>
        <taxon>Burkholderiales</taxon>
        <taxon>Sphaerotilaceae</taxon>
        <taxon>Roseateles</taxon>
    </lineage>
</organism>
<dbReference type="NCBIfam" id="NF038127">
    <property type="entry name" value="FDP_fam"/>
    <property type="match status" value="1"/>
</dbReference>
<gene>
    <name evidence="3" type="ORF">DES47_104380</name>
</gene>
<name>A0A4R6QLI1_9BURK</name>
<dbReference type="InParanoid" id="A0A4R6QLI1"/>
<comment type="caution">
    <text evidence="3">The sequence shown here is derived from an EMBL/GenBank/DDBJ whole genome shotgun (WGS) entry which is preliminary data.</text>
</comment>
<keyword evidence="1" id="KW-0732">Signal</keyword>